<dbReference type="InterPro" id="IPR024290">
    <property type="entry name" value="SICA_extracell_a"/>
</dbReference>
<dbReference type="KEGG" id="pcot:PCOAH_00026030"/>
<feature type="compositionally biased region" description="Low complexity" evidence="1">
    <location>
        <begin position="2919"/>
        <end position="2932"/>
    </location>
</feature>
<gene>
    <name evidence="5" type="ORF">PCOAH_00026030</name>
</gene>
<organism evidence="5 6">
    <name type="scientific">Plasmodium coatneyi</name>
    <dbReference type="NCBI Taxonomy" id="208452"/>
    <lineage>
        <taxon>Eukaryota</taxon>
        <taxon>Sar</taxon>
        <taxon>Alveolata</taxon>
        <taxon>Apicomplexa</taxon>
        <taxon>Aconoidasida</taxon>
        <taxon>Haemosporida</taxon>
        <taxon>Plasmodiidae</taxon>
        <taxon>Plasmodium</taxon>
    </lineage>
</organism>
<evidence type="ECO:0000313" key="5">
    <source>
        <dbReference type="EMBL" id="ANQ08384.1"/>
    </source>
</evidence>
<dbReference type="GeneID" id="30909331"/>
<dbReference type="VEuPathDB" id="PlasmoDB:PCOAH_00026030"/>
<feature type="domain" description="Schizont-infected cell agglutination extracellular alpha" evidence="4">
    <location>
        <begin position="1182"/>
        <end position="1353"/>
    </location>
</feature>
<feature type="compositionally biased region" description="Basic and acidic residues" evidence="1">
    <location>
        <begin position="2738"/>
        <end position="2752"/>
    </location>
</feature>
<feature type="region of interest" description="Disordered" evidence="1">
    <location>
        <begin position="2047"/>
        <end position="2074"/>
    </location>
</feature>
<evidence type="ECO:0000256" key="1">
    <source>
        <dbReference type="SAM" id="MobiDB-lite"/>
    </source>
</evidence>
<feature type="compositionally biased region" description="Low complexity" evidence="1">
    <location>
        <begin position="2454"/>
        <end position="2464"/>
    </location>
</feature>
<feature type="region of interest" description="Disordered" evidence="1">
    <location>
        <begin position="2454"/>
        <end position="2508"/>
    </location>
</feature>
<feature type="region of interest" description="Disordered" evidence="1">
    <location>
        <begin position="1705"/>
        <end position="1731"/>
    </location>
</feature>
<dbReference type="Pfam" id="PF12879">
    <property type="entry name" value="SICA_C"/>
    <property type="match status" value="3"/>
</dbReference>
<keyword evidence="6" id="KW-1185">Reference proteome</keyword>
<feature type="region of interest" description="Disordered" evidence="1">
    <location>
        <begin position="433"/>
        <end position="472"/>
    </location>
</feature>
<feature type="domain" description="Schizont-infected cell agglutination extracellular alpha" evidence="4">
    <location>
        <begin position="2490"/>
        <end position="2662"/>
    </location>
</feature>
<dbReference type="RefSeq" id="XP_019915079.1">
    <property type="nucleotide sequence ID" value="XM_020059408.1"/>
</dbReference>
<dbReference type="EMBL" id="CP016247">
    <property type="protein sequence ID" value="ANQ08384.1"/>
    <property type="molecule type" value="Genomic_DNA"/>
</dbReference>
<feature type="compositionally biased region" description="Basic and acidic residues" evidence="1">
    <location>
        <begin position="2168"/>
        <end position="2178"/>
    </location>
</feature>
<dbReference type="Pfam" id="PF12887">
    <property type="entry name" value="SICA_alpha"/>
    <property type="match status" value="7"/>
</dbReference>
<feature type="compositionally biased region" description="Basic and acidic residues" evidence="1">
    <location>
        <begin position="3139"/>
        <end position="3157"/>
    </location>
</feature>
<feature type="region of interest" description="Disordered" evidence="1">
    <location>
        <begin position="3059"/>
        <end position="3085"/>
    </location>
</feature>
<dbReference type="InterPro" id="IPR024288">
    <property type="entry name" value="SICA_C"/>
</dbReference>
<feature type="compositionally biased region" description="Basic and acidic residues" evidence="1">
    <location>
        <begin position="585"/>
        <end position="601"/>
    </location>
</feature>
<accession>A0A1B1E028</accession>
<feature type="compositionally biased region" description="Low complexity" evidence="1">
    <location>
        <begin position="2814"/>
        <end position="2826"/>
    </location>
</feature>
<feature type="region of interest" description="Disordered" evidence="1">
    <location>
        <begin position="1443"/>
        <end position="1515"/>
    </location>
</feature>
<feature type="compositionally biased region" description="Polar residues" evidence="1">
    <location>
        <begin position="1804"/>
        <end position="1813"/>
    </location>
</feature>
<feature type="domain" description="Schizont-infected cell agglutination extracellular alpha" evidence="4">
    <location>
        <begin position="1514"/>
        <end position="1686"/>
    </location>
</feature>
<feature type="compositionally biased region" description="Polar residues" evidence="1">
    <location>
        <begin position="530"/>
        <end position="539"/>
    </location>
</feature>
<dbReference type="PANTHER" id="PTHR48125:SF12">
    <property type="entry name" value="AT HOOK TRANSCRIPTION FACTOR FAMILY-RELATED"/>
    <property type="match status" value="1"/>
</dbReference>
<feature type="transmembrane region" description="Helical" evidence="2">
    <location>
        <begin position="845"/>
        <end position="867"/>
    </location>
</feature>
<keyword evidence="2" id="KW-0472">Membrane</keyword>
<dbReference type="OrthoDB" id="5981048at2759"/>
<evidence type="ECO:0000259" key="3">
    <source>
        <dbReference type="Pfam" id="PF12879"/>
    </source>
</evidence>
<dbReference type="Proteomes" id="UP000092716">
    <property type="component" value="Chromosome 9"/>
</dbReference>
<feature type="region of interest" description="Disordered" evidence="1">
    <location>
        <begin position="2814"/>
        <end position="2984"/>
    </location>
</feature>
<feature type="compositionally biased region" description="Basic and acidic residues" evidence="1">
    <location>
        <begin position="1504"/>
        <end position="1515"/>
    </location>
</feature>
<feature type="compositionally biased region" description="Basic residues" evidence="1">
    <location>
        <begin position="3065"/>
        <end position="3079"/>
    </location>
</feature>
<feature type="compositionally biased region" description="Basic and acidic residues" evidence="1">
    <location>
        <begin position="2474"/>
        <end position="2502"/>
    </location>
</feature>
<feature type="region of interest" description="Disordered" evidence="1">
    <location>
        <begin position="2356"/>
        <end position="2387"/>
    </location>
</feature>
<feature type="domain" description="Schizont-infected cell agglutination extracellular alpha" evidence="4">
    <location>
        <begin position="2169"/>
        <end position="2336"/>
    </location>
</feature>
<feature type="domain" description="Schizont-infected cell agglutination C-terminal" evidence="3">
    <location>
        <begin position="3017"/>
        <end position="3149"/>
    </location>
</feature>
<feature type="region of interest" description="Disordered" evidence="1">
    <location>
        <begin position="3139"/>
        <end position="3165"/>
    </location>
</feature>
<evidence type="ECO:0000259" key="4">
    <source>
        <dbReference type="Pfam" id="PF12887"/>
    </source>
</evidence>
<evidence type="ECO:0000256" key="2">
    <source>
        <dbReference type="SAM" id="Phobius"/>
    </source>
</evidence>
<sequence length="3165" mass="353474">MDPPNKFEELKEKWLKEKGYDDRSRRGVGMGELVTKIGKWINEFVSNSSGDNDPIGKDWCNEGFVNGQRIKEEDVPLCTFILANLWKIHYTHATGKGQEVDKRMESYVYCMIMRAWMFWYRSKNCGAHEVMKYASEGMSTLCQGFPGVNECYKCEYGELQPMNMGTMNILSTILGIAKNENNIMGKMYKKIPKVSCVQKGIFEKGGSTEGQQQMERKMTAGDFQFITNLLVQWIKAHSMKDMEKFGDQIWQDLDKLFKDMMENTEDSTETENTFCGMEDSKGVALGNSTEKELCKILLRIFFWINGLKLKWDNVAGWQWVEKEWKKESADEKQLQAYLRCLVGKVTMMRMFGTHCALDKVANLVKEAVDGYVGSFGSGDHYKVCEEVDISSVRMGGRLIWKELGQWIEKYKREKNDRKGLQEVREGNTALHRIKNDGENNCPREKGQKKEEDSSKTLESLGINPGDGEPDIRKDTETWEKEAMKEVLEKTKEEKGEENVELLRKMLEQKYESLDKKYKESVKKAKEEKQVPSTSVGRNEQTTEESPPPPPQAPSQSSGQADTGRREAKSGTSEVAGQVPGPAAVQDHDQGHQEPQPTKEEYENNVVDSDVDITACLDDSDDLIPPTGSVAPVTSCMNTMKRIIWEIRTLKLQAVLLTVQHSKIILLMLPQVVVNRRILKEVLDRMRHSLLLHKVQLVQVLQRMVEVVVLLLCVPWYVCYDLLTLEEVLDECQKGDLHSTREDFFEILVREFLGSNFIEEEKVPKGDVPKEQLFKEAHGRKRKKERNMKKRRKRKVEKKSVVTKPRRPWFILKGGKIYRERGLKKVIIIGTVHTEGIHSSICCLNFVNVIGELAILILRVVVLIICYSSEVILEVIYIFSPVENIFVIIFVINITLIYVKNSSQCLINFSYEFWKLLRIELSKELASQPIIKESTRCEFSYREYVPHFCSCKKNILSESKMGTMEKFDNLKTQWIQANGGDKTRGEEKLLKMIEEWISAVDGEVDAEGLVSGTTACENIKINGKDATTEEKAWCAFLVEELLKIWKNIGDEHNNNPESAKIKEYIQCAIRQVWLVLYRRAYCNAERIMKQAFNAMDQLCDVFREGEGCSKCDYGKITGAFVNRVNIRELIIKKMEGKDGMLQKMYNKIPKGPCPQKNISGGGSHAQAPEEKKMTAQNFELLSKLITKWVMARGMSQVEQMGDGIWDEMKTIFNNLMDTLGQGEQPIIRITCETGLDSNYEKMTPWGTEEKELCKAMMKVMLYTNGLTQNLTVRNKVADEDEVTTYLRCVVGNTILVELYGSNCRFGKVLPHVSGMVHGYVESNLMEMTDNKCSEFSLQNARIGGKLIGKTIVEWINTGGWKTKGKVGKYADVMKQGINCSGSGPRNSSKIDTEEKKIDAIKEIIEKKDYVSKEGADKVVEKVKEKTLTDGSQILQTLEKEVEEEIKEEKKAQGATLSRKDSSAEEGPLARTPPQPQAPGPVTNPKSQETTSPPQAAQTDQCPPKPSEEVQEKRNELKAAWEEKKNSFTKNGQLNQDNVKEEVGNMLTELWDYMGMKDGKGTTVATICSHIKHHKGDWTTQMKRICKHVVKIIYWIEGRSKDGNSWKAKTVEEEGWKSYLRCTMGHTIILEILKDKCNMQKAMSIISEAMEGTAEGFPKKDTGMECNWVGMQDIKPGKDIFQSKIQEWLNNAKQNRNGISGFNNTMAWMPCKGDEREKEEQQQQGDCPNGRIVDLLGAGRSKELRKVVNTDPPAAKPAPSGDPAKSAPAPKQIDEKASGKVSENHPAGDQGKGKQKETCGGAATYGRSSNESSVLVSVASVDPQFCDDYVPPIPGGASTGTAQTTPGQIDSGEKDVSGSQVPTEEKKDETQQDVSKTMNTKEPDAAPIPIAGERGKENLNSQDSGQPKPGGAPAPGDAPPPKPARPAALGGQLSPPPSARTTTGVSPPTAVPVISKIDNPSDLLTQYLPTIPVLMGISAMTYFLWKTTLQKSSSKVLDECQKEDLHSTKEDYFTILVEKFMGSEFIKEENVPKEEVQSSDSGFRIDVPEEDAQPRVNVPKEQDPSSVSGFREEDFVPKEDVPKEQVSMVDVPRKKFPSSDSGFREEDFVPKDDVPMEQVPSSDFGFRVDVPKEEIQCSDFGFRDEDFVPTNVGKKEKRNMNKRRKKKGRKEKEGKKERKEGKVVSDAKIWDEMKKIFQYLMNTLRGEEDAIKDLCYEGMDKETNNIESWNNEEKELCRNMMSVMLYTNGLTQRLEVRNKVTGEDIVTTYLRCVVGNAVLIELYGNNCRFNKVLPHVSGMVGVMVNMHKREMTDDVCSRFSVQNARIGGKLITQTIREWIDKEGWKSKDKVRNYDNIKEQGEKCNDGGAGGKGRKETTGEEDDNKEKKDIEEKVSEIKEIIDKGQTVSQAGANQVMEKMDPNDTEGEMKKKLESKIEEKVQEEKKAEAAPAVKPAIAAKPVAAKPAASSDPCSPTHSEAEKQKRQESEQKRTKLREAWDTKKKEWTQNSGTLDQDKMKNEVQKLLGELGGYMGTRDGGHIAGLCASLTYPGEGHKTNQMKGICKSVMKVIYWMEGMNENGTNRKREIENEEGWKSYLKCLIGNTVILEIFKDKCGVQDIMKVTSSTMGKIENTFAKENVRSMCNWVETTDIAHGKGIIEEKVQTWLEKTVKNKSVTGLDNTMAWRKCKSDEEKRKEDESQEGKPCSSNRIIDLLGAGRSKELRKLVNIEPPAKSAPAPKKGQKEEDGRTTQEGKENIVQTKDGVYINGVLLPFGEDTMNSRDKGFKDEKKYDHGVWSVTDQGAVTTVHNAAPTVISGTATTTSGQSPGSSGPGSTGTADSQTPSTGTDTRTPSGSVVSPQDPGTSGPGSTGHKSPGSSGPGSTGTWKPGSSGPGSTGTWNPGSSGSGSTGTWNPGSSGTGSTGTWNPGSSGSGSTEHQSPVSTGTWKPGSSGPGSTGTWNPGSSGSGSTGRGDQGRSGRDTPSAAPVVNKIDNLPDLLTPYLPTIPVFIGLSVMSYLLWKYFFLLGKRRKRYKRVHQVRGPPTLEEQPLDHVDDQADGPHEYTLVKERKPRSAPTKTKRPKKRGGEPAGCRVGHRTIIDIHLEVLDECQKGGTKLVQEDFFEILVQEFMGSEFIKKEKVPREDVPKEEIPSSDCGFREEDFVPEGGCS</sequence>
<name>A0A1B1E028_9APIC</name>
<dbReference type="PANTHER" id="PTHR48125">
    <property type="entry name" value="LP07818P1"/>
    <property type="match status" value="1"/>
</dbReference>
<feature type="compositionally biased region" description="Pro residues" evidence="1">
    <location>
        <begin position="1908"/>
        <end position="1922"/>
    </location>
</feature>
<protein>
    <submittedName>
        <fullName evidence="5">SICA antigen</fullName>
    </submittedName>
</protein>
<feature type="transmembrane region" description="Helical" evidence="2">
    <location>
        <begin position="874"/>
        <end position="898"/>
    </location>
</feature>
<feature type="region of interest" description="Disordered" evidence="1">
    <location>
        <begin position="521"/>
        <end position="604"/>
    </location>
</feature>
<feature type="region of interest" description="Disordered" evidence="1">
    <location>
        <begin position="2684"/>
        <end position="2707"/>
    </location>
</feature>
<feature type="compositionally biased region" description="Basic and acidic residues" evidence="1">
    <location>
        <begin position="2684"/>
        <end position="2698"/>
    </location>
</feature>
<feature type="domain" description="Schizont-infected cell agglutination C-terminal" evidence="3">
    <location>
        <begin position="1986"/>
        <end position="2037"/>
    </location>
</feature>
<feature type="region of interest" description="Disordered" evidence="1">
    <location>
        <begin position="1748"/>
        <end position="1951"/>
    </location>
</feature>
<proteinExistence type="predicted"/>
<feature type="region of interest" description="Disordered" evidence="1">
    <location>
        <begin position="2149"/>
        <end position="2178"/>
    </location>
</feature>
<feature type="region of interest" description="Disordered" evidence="1">
    <location>
        <begin position="2724"/>
        <end position="2757"/>
    </location>
</feature>
<feature type="domain" description="Schizont-infected cell agglutination extracellular alpha" evidence="4">
    <location>
        <begin position="229"/>
        <end position="406"/>
    </location>
</feature>
<feature type="compositionally biased region" description="Basic and acidic residues" evidence="1">
    <location>
        <begin position="2370"/>
        <end position="2387"/>
    </location>
</feature>
<feature type="transmembrane region" description="Helical" evidence="2">
    <location>
        <begin position="2998"/>
        <end position="3021"/>
    </location>
</feature>
<keyword evidence="2" id="KW-1133">Transmembrane helix</keyword>
<keyword evidence="2" id="KW-0812">Transmembrane</keyword>
<feature type="domain" description="Schizont-infected cell agglutination extracellular alpha" evidence="4">
    <location>
        <begin position="9"/>
        <end position="173"/>
    </location>
</feature>
<feature type="domain" description="Schizont-infected cell agglutination C-terminal" evidence="3">
    <location>
        <begin position="726"/>
        <end position="775"/>
    </location>
</feature>
<feature type="compositionally biased region" description="Polar residues" evidence="1">
    <location>
        <begin position="1482"/>
        <end position="1499"/>
    </location>
</feature>
<feature type="compositionally biased region" description="Basic and acidic residues" evidence="1">
    <location>
        <begin position="1710"/>
        <end position="1719"/>
    </location>
</feature>
<feature type="domain" description="Schizont-infected cell agglutination extracellular alpha" evidence="4">
    <location>
        <begin position="971"/>
        <end position="1115"/>
    </location>
</feature>
<reference evidence="6" key="1">
    <citation type="submission" date="2016-06" db="EMBL/GenBank/DDBJ databases">
        <title>First high quality genome sequence of Plasmodium coatneyi using continuous long reads from single molecule, real-time sequencing.</title>
        <authorList>
            <person name="Chien J.-T."/>
            <person name="Pakala S.B."/>
            <person name="Geraldo J.A."/>
            <person name="Lapp S.A."/>
            <person name="Barnwell J.W."/>
            <person name="Kissinger J.C."/>
            <person name="Galinski M.R."/>
            <person name="Humphrey J.C."/>
        </authorList>
    </citation>
    <scope>NUCLEOTIDE SEQUENCE [LARGE SCALE GENOMIC DNA]</scope>
    <source>
        <strain evidence="6">Hackeri</strain>
    </source>
</reference>
<evidence type="ECO:0000313" key="6">
    <source>
        <dbReference type="Proteomes" id="UP000092716"/>
    </source>
</evidence>
<feature type="compositionally biased region" description="Basic and acidic residues" evidence="1">
    <location>
        <begin position="433"/>
        <end position="455"/>
    </location>
</feature>
<feature type="compositionally biased region" description="Polar residues" evidence="1">
    <location>
        <begin position="2836"/>
        <end position="2855"/>
    </location>
</feature>
<feature type="compositionally biased region" description="Low complexity" evidence="1">
    <location>
        <begin position="2727"/>
        <end position="2736"/>
    </location>
</feature>
<feature type="compositionally biased region" description="Basic residues" evidence="1">
    <location>
        <begin position="2153"/>
        <end position="2167"/>
    </location>
</feature>
<feature type="compositionally biased region" description="Basic and acidic residues" evidence="1">
    <location>
        <begin position="1445"/>
        <end position="1461"/>
    </location>
</feature>
<feature type="compositionally biased region" description="Polar residues" evidence="1">
    <location>
        <begin position="1837"/>
        <end position="1846"/>
    </location>
</feature>